<keyword evidence="2 5" id="KW-0238">DNA-binding</keyword>
<dbReference type="InterPro" id="IPR001034">
    <property type="entry name" value="DeoR_HTH"/>
</dbReference>
<dbReference type="Proteomes" id="UP000198751">
    <property type="component" value="Chromosome I"/>
</dbReference>
<sequence length="387" mass="41887">MSPEQPSEPTGKSLFSLQRRERLMEELRAHGAITVRDIAAKLGVSELTIRRDVNILADEGLVSRVHGGATLPSPLDRSAAGRAAQHSYSIGMVVPSLDYYWPQVISGARAEAEEQNLRIMVRGSAYDAADNRRQVQALLDTQNIDGLIVAPDMGGDHGPELIRWLNALPIPVVLAERRAPAEIPAHRLEWVATDHAFGAGMAVRHLWQEGHRRIGCLTDSSSPTSPHVVRGWHQALAALKIPLEGSVHEDSAKQDPANHGNGGRAGHFDHVLDLCTKTGTTAMLVHSDTQAVAFVQHCVDRGLTVPGDMAIVGYDDEVAYLAEPAISAVRPPKQYVGKVAVQLMAARLAEGRMRPVHRIELNPDLILRESSIGAPRIPAAGVLQDSL</sequence>
<dbReference type="InterPro" id="IPR028082">
    <property type="entry name" value="Peripla_BP_I"/>
</dbReference>
<dbReference type="Gene3D" id="1.10.10.10">
    <property type="entry name" value="Winged helix-like DNA-binding domain superfamily/Winged helix DNA-binding domain"/>
    <property type="match status" value="1"/>
</dbReference>
<keyword evidence="3" id="KW-0804">Transcription</keyword>
<dbReference type="PROSITE" id="PS00894">
    <property type="entry name" value="HTH_DEOR_1"/>
    <property type="match status" value="1"/>
</dbReference>
<evidence type="ECO:0000259" key="4">
    <source>
        <dbReference type="PROSITE" id="PS51000"/>
    </source>
</evidence>
<dbReference type="InterPro" id="IPR036390">
    <property type="entry name" value="WH_DNA-bd_sf"/>
</dbReference>
<dbReference type="Pfam" id="PF08220">
    <property type="entry name" value="HTH_DeoR"/>
    <property type="match status" value="1"/>
</dbReference>
<dbReference type="InterPro" id="IPR036388">
    <property type="entry name" value="WH-like_DNA-bd_sf"/>
</dbReference>
<evidence type="ECO:0000256" key="2">
    <source>
        <dbReference type="ARBA" id="ARBA00023125"/>
    </source>
</evidence>
<dbReference type="PROSITE" id="PS51000">
    <property type="entry name" value="HTH_DEOR_2"/>
    <property type="match status" value="1"/>
</dbReference>
<feature type="domain" description="HTH deoR-type" evidence="4">
    <location>
        <begin position="16"/>
        <end position="71"/>
    </location>
</feature>
<name>A0A1H2BVW8_9MICC</name>
<organism evidence="5 6">
    <name type="scientific">Pseudarthrobacter equi</name>
    <dbReference type="NCBI Taxonomy" id="728066"/>
    <lineage>
        <taxon>Bacteria</taxon>
        <taxon>Bacillati</taxon>
        <taxon>Actinomycetota</taxon>
        <taxon>Actinomycetes</taxon>
        <taxon>Micrococcales</taxon>
        <taxon>Micrococcaceae</taxon>
        <taxon>Pseudarthrobacter</taxon>
    </lineage>
</organism>
<dbReference type="EMBL" id="LT629779">
    <property type="protein sequence ID" value="SDT62069.1"/>
    <property type="molecule type" value="Genomic_DNA"/>
</dbReference>
<dbReference type="PRINTS" id="PR00037">
    <property type="entry name" value="HTHLACR"/>
</dbReference>
<dbReference type="InterPro" id="IPR018356">
    <property type="entry name" value="Tscrpt_reg_HTH_DeoR_CS"/>
</dbReference>
<dbReference type="SMART" id="SM00420">
    <property type="entry name" value="HTH_DEOR"/>
    <property type="match status" value="1"/>
</dbReference>
<dbReference type="GO" id="GO:0003700">
    <property type="term" value="F:DNA-binding transcription factor activity"/>
    <property type="evidence" value="ECO:0007669"/>
    <property type="project" value="InterPro"/>
</dbReference>
<dbReference type="SUPFAM" id="SSF46785">
    <property type="entry name" value="Winged helix' DNA-binding domain"/>
    <property type="match status" value="1"/>
</dbReference>
<dbReference type="SUPFAM" id="SSF53822">
    <property type="entry name" value="Periplasmic binding protein-like I"/>
    <property type="match status" value="1"/>
</dbReference>
<accession>A0A1H2BVW8</accession>
<reference evidence="6" key="1">
    <citation type="submission" date="2016-10" db="EMBL/GenBank/DDBJ databases">
        <authorList>
            <person name="Varghese N."/>
            <person name="Submissions S."/>
        </authorList>
    </citation>
    <scope>NUCLEOTIDE SEQUENCE [LARGE SCALE GENOMIC DNA]</scope>
    <source>
        <strain evidence="6">IMMIB L-1606</strain>
    </source>
</reference>
<evidence type="ECO:0000313" key="6">
    <source>
        <dbReference type="Proteomes" id="UP000198751"/>
    </source>
</evidence>
<dbReference type="InterPro" id="IPR046335">
    <property type="entry name" value="LacI/GalR-like_sensor"/>
</dbReference>
<keyword evidence="1" id="KW-0805">Transcription regulation</keyword>
<proteinExistence type="predicted"/>
<gene>
    <name evidence="5" type="ORF">SAMN04489743_4008</name>
</gene>
<dbReference type="CDD" id="cd06267">
    <property type="entry name" value="PBP1_LacI_sugar_binding-like"/>
    <property type="match status" value="1"/>
</dbReference>
<protein>
    <submittedName>
        <fullName evidence="5">DNA-binding transcriptional regulator, LacI/PurR family</fullName>
    </submittedName>
</protein>
<dbReference type="Pfam" id="PF13377">
    <property type="entry name" value="Peripla_BP_3"/>
    <property type="match status" value="1"/>
</dbReference>
<evidence type="ECO:0000313" key="5">
    <source>
        <dbReference type="EMBL" id="SDT62069.1"/>
    </source>
</evidence>
<evidence type="ECO:0000256" key="3">
    <source>
        <dbReference type="ARBA" id="ARBA00023163"/>
    </source>
</evidence>
<keyword evidence="6" id="KW-1185">Reference proteome</keyword>
<evidence type="ECO:0000256" key="1">
    <source>
        <dbReference type="ARBA" id="ARBA00023015"/>
    </source>
</evidence>
<dbReference type="GO" id="GO:0000976">
    <property type="term" value="F:transcription cis-regulatory region binding"/>
    <property type="evidence" value="ECO:0007669"/>
    <property type="project" value="TreeGrafter"/>
</dbReference>
<dbReference type="OrthoDB" id="3252280at2"/>
<dbReference type="PANTHER" id="PTHR30146:SF155">
    <property type="entry name" value="ALANINE RACEMASE"/>
    <property type="match status" value="1"/>
</dbReference>
<dbReference type="Gene3D" id="3.40.50.2300">
    <property type="match status" value="2"/>
</dbReference>
<dbReference type="PANTHER" id="PTHR30146">
    <property type="entry name" value="LACI-RELATED TRANSCRIPTIONAL REPRESSOR"/>
    <property type="match status" value="1"/>
</dbReference>
<dbReference type="AlphaFoldDB" id="A0A1H2BVW8"/>
<dbReference type="RefSeq" id="WP_091723554.1">
    <property type="nucleotide sequence ID" value="NZ_CAUQLD010000007.1"/>
</dbReference>